<feature type="region of interest" description="Disordered" evidence="1">
    <location>
        <begin position="214"/>
        <end position="437"/>
    </location>
</feature>
<keyword evidence="2" id="KW-0812">Transmembrane</keyword>
<feature type="compositionally biased region" description="Low complexity" evidence="1">
    <location>
        <begin position="428"/>
        <end position="437"/>
    </location>
</feature>
<feature type="compositionally biased region" description="Gly residues" evidence="1">
    <location>
        <begin position="294"/>
        <end position="303"/>
    </location>
</feature>
<keyword evidence="2" id="KW-1133">Transmembrane helix</keyword>
<comment type="caution">
    <text evidence="3">The sequence shown here is derived from an EMBL/GenBank/DDBJ whole genome shotgun (WGS) entry which is preliminary data.</text>
</comment>
<gene>
    <name evidence="3" type="ORF">QCA50_013695</name>
</gene>
<feature type="compositionally biased region" description="Low complexity" evidence="1">
    <location>
        <begin position="373"/>
        <end position="388"/>
    </location>
</feature>
<sequence length="576" mass="60860">MRTILILIHTHANILFSLAHHPGAIAGVVIGSVAFAGLLVAWLFIARRRHQMAVREAESAVLTSANSGGGGDAFGSGRARALFLDDDSRSMLHNTQPRMSQMYTGASIVRGSVEYGRLHSGLPEPQEIISPDNPPGLGGATTAVNPQGDSPGTREDDAFMKNNSRMDVNEVEITPAQKSPMSYLSRASSGLSAPGPDPAAWLGNKDIIFTPVKTISPQPSTPGFGHSSSEGHVTSAIGSGSSDMVHLMPSQNDTVHSAGSLSGHGGGDIMSMSALPYAGGSGSSEHDQSPTGGSSSGHGGGSSSQGHAASSGGSHGHRPSEGRKSPGPSSLLPTQTQTQHPPIAFRNVEDEKKSRRRSFLGRPLKWRIRGGRPSSSSSMSSISNYSQPSPAPTLSFSDRRPLSAEMSMQSPPATHSVSRSSSIRRSHTPTLSSLPPPLLHVHTMFQPHEVDIPEDQVPPEAPHWPVFGNPAMPSPAWTDRSSQNLPDGLLDPRLGVRLGTGGASGSSAAISLRDDQDYSRPIGGFVNNRMYSTTTIPTVDTQGSHYTTSRRNSDESHQTRRFEADTDTPQDEFIAI</sequence>
<feature type="transmembrane region" description="Helical" evidence="2">
    <location>
        <begin position="22"/>
        <end position="45"/>
    </location>
</feature>
<feature type="compositionally biased region" description="Polar residues" evidence="1">
    <location>
        <begin position="327"/>
        <end position="340"/>
    </location>
</feature>
<protein>
    <submittedName>
        <fullName evidence="3">Uncharacterized protein</fullName>
    </submittedName>
</protein>
<organism evidence="3 4">
    <name type="scientific">Cerrena zonata</name>
    <dbReference type="NCBI Taxonomy" id="2478898"/>
    <lineage>
        <taxon>Eukaryota</taxon>
        <taxon>Fungi</taxon>
        <taxon>Dikarya</taxon>
        <taxon>Basidiomycota</taxon>
        <taxon>Agaricomycotina</taxon>
        <taxon>Agaricomycetes</taxon>
        <taxon>Polyporales</taxon>
        <taxon>Cerrenaceae</taxon>
        <taxon>Cerrena</taxon>
    </lineage>
</organism>
<dbReference type="AlphaFoldDB" id="A0AAW0FPQ1"/>
<feature type="region of interest" description="Disordered" evidence="1">
    <location>
        <begin position="536"/>
        <end position="576"/>
    </location>
</feature>
<accession>A0AAW0FPQ1</accession>
<feature type="compositionally biased region" description="Basic residues" evidence="1">
    <location>
        <begin position="354"/>
        <end position="370"/>
    </location>
</feature>
<evidence type="ECO:0000313" key="3">
    <source>
        <dbReference type="EMBL" id="KAK7683023.1"/>
    </source>
</evidence>
<name>A0AAW0FPQ1_9APHY</name>
<feature type="compositionally biased region" description="Polar residues" evidence="1">
    <location>
        <begin position="226"/>
        <end position="242"/>
    </location>
</feature>
<feature type="region of interest" description="Disordered" evidence="1">
    <location>
        <begin position="136"/>
        <end position="155"/>
    </location>
</feature>
<evidence type="ECO:0000256" key="1">
    <source>
        <dbReference type="SAM" id="MobiDB-lite"/>
    </source>
</evidence>
<keyword evidence="4" id="KW-1185">Reference proteome</keyword>
<reference evidence="3 4" key="1">
    <citation type="submission" date="2022-09" db="EMBL/GenBank/DDBJ databases">
        <authorList>
            <person name="Palmer J.M."/>
        </authorList>
    </citation>
    <scope>NUCLEOTIDE SEQUENCE [LARGE SCALE GENOMIC DNA]</scope>
    <source>
        <strain evidence="3 4">DSM 7382</strain>
    </source>
</reference>
<evidence type="ECO:0000256" key="2">
    <source>
        <dbReference type="SAM" id="Phobius"/>
    </source>
</evidence>
<proteinExistence type="predicted"/>
<feature type="compositionally biased region" description="Basic and acidic residues" evidence="1">
    <location>
        <begin position="551"/>
        <end position="564"/>
    </location>
</feature>
<evidence type="ECO:0000313" key="4">
    <source>
        <dbReference type="Proteomes" id="UP001385951"/>
    </source>
</evidence>
<dbReference type="Proteomes" id="UP001385951">
    <property type="component" value="Unassembled WGS sequence"/>
</dbReference>
<feature type="compositionally biased region" description="Polar residues" evidence="1">
    <location>
        <begin position="406"/>
        <end position="415"/>
    </location>
</feature>
<dbReference type="EMBL" id="JASBNA010000032">
    <property type="protein sequence ID" value="KAK7683023.1"/>
    <property type="molecule type" value="Genomic_DNA"/>
</dbReference>
<keyword evidence="2" id="KW-0472">Membrane</keyword>
<feature type="compositionally biased region" description="Polar residues" evidence="1">
    <location>
        <begin position="536"/>
        <end position="550"/>
    </location>
</feature>